<dbReference type="RefSeq" id="WP_116980466.1">
    <property type="nucleotide sequence ID" value="NZ_CP031611.1"/>
</dbReference>
<proteinExistence type="predicted"/>
<feature type="domain" description="Glycosyltransferase 2-like" evidence="1">
    <location>
        <begin position="7"/>
        <end position="84"/>
    </location>
</feature>
<evidence type="ECO:0000259" key="1">
    <source>
        <dbReference type="Pfam" id="PF00535"/>
    </source>
</evidence>
<dbReference type="AlphaFoldDB" id="A0A7J9V348"/>
<dbReference type="OrthoDB" id="9802881at2"/>
<dbReference type="PANTHER" id="PTHR22916:SF3">
    <property type="entry name" value="UDP-GLCNAC:BETAGAL BETA-1,3-N-ACETYLGLUCOSAMINYLTRANSFERASE-LIKE PROTEIN 1"/>
    <property type="match status" value="1"/>
</dbReference>
<dbReference type="PANTHER" id="PTHR22916">
    <property type="entry name" value="GLYCOSYLTRANSFERASE"/>
    <property type="match status" value="1"/>
</dbReference>
<name>A0A7J9V348_9BACT</name>
<evidence type="ECO:0000313" key="2">
    <source>
        <dbReference type="EMBL" id="AXP08381.1"/>
    </source>
</evidence>
<keyword evidence="3" id="KW-1185">Reference proteome</keyword>
<dbReference type="KEGG" id="chw:A2J15_001305"/>
<dbReference type="GeneID" id="44004140"/>
<evidence type="ECO:0000313" key="3">
    <source>
        <dbReference type="Proteomes" id="UP000093205"/>
    </source>
</evidence>
<dbReference type="GO" id="GO:0016758">
    <property type="term" value="F:hexosyltransferase activity"/>
    <property type="evidence" value="ECO:0007669"/>
    <property type="project" value="UniProtKB-ARBA"/>
</dbReference>
<sequence>MNNPLISIIIPIYNVESYLKECLDSVVNQSYANLDIILIDDGSTDKSLDIALQYLRKDERIFLISKENGGQSSARNMGLEFLKGTKLRSFFEEEQDILSFTSTHSFEKNTKIIKKEYIKSNFTLIEERYIKTKIENINDFIIQELPDCIIHFLDSDDYFLKDCIKLCAKEMLDKDLDICAHNLCRYIQNENKIDKNHYFEIPNNIPKSNYNYALDAIIDCNKYSFVFTWQGSFKSHILNQYNLRFTHGIYNEDNDFGIILFAMANKILFLNETLLVYRVRKDSSSSKNIDKKCKMPKYLEEISCYFNDSDLLKKYYHCYCIVRSGIIINNFYNSYLKNKQYKYDCFFINSLAWHCNLLKINLKIDPLNIVKLVKMAHPNKLYLLKHCLYYLIRHPKKIKNIKNLFYLYNSSL</sequence>
<dbReference type="CDD" id="cd00761">
    <property type="entry name" value="Glyco_tranf_GTA_type"/>
    <property type="match status" value="1"/>
</dbReference>
<dbReference type="EMBL" id="CP031611">
    <property type="protein sequence ID" value="AXP08381.1"/>
    <property type="molecule type" value="Genomic_DNA"/>
</dbReference>
<reference evidence="2 3" key="1">
    <citation type="submission" date="2018-08" db="EMBL/GenBank/DDBJ databases">
        <title>Survival mechanisms of Campylobacter hepaticus identified by genomic analysis and comparative transcriptomic analysis of in vivo and in vitro derived bacteria.</title>
        <authorList>
            <person name="Van T.T.H."/>
            <person name="Moore R.J."/>
        </authorList>
    </citation>
    <scope>NUCLEOTIDE SEQUENCE [LARGE SCALE GENOMIC DNA]</scope>
    <source>
        <strain evidence="2 3">HV10</strain>
    </source>
</reference>
<dbReference type="SUPFAM" id="SSF53448">
    <property type="entry name" value="Nucleotide-diphospho-sugar transferases"/>
    <property type="match status" value="1"/>
</dbReference>
<protein>
    <submittedName>
        <fullName evidence="2">Glycosyltransferase family 2 protein</fullName>
    </submittedName>
</protein>
<accession>A0A7J9V348</accession>
<dbReference type="Gene3D" id="3.90.550.10">
    <property type="entry name" value="Spore Coat Polysaccharide Biosynthesis Protein SpsA, Chain A"/>
    <property type="match status" value="2"/>
</dbReference>
<dbReference type="InterPro" id="IPR029044">
    <property type="entry name" value="Nucleotide-diphossugar_trans"/>
</dbReference>
<dbReference type="InterPro" id="IPR001173">
    <property type="entry name" value="Glyco_trans_2-like"/>
</dbReference>
<dbReference type="Pfam" id="PF00535">
    <property type="entry name" value="Glycos_transf_2"/>
    <property type="match status" value="1"/>
</dbReference>
<gene>
    <name evidence="2" type="ORF">A2J15_001305</name>
</gene>
<dbReference type="Proteomes" id="UP000093205">
    <property type="component" value="Chromosome"/>
</dbReference>
<organism evidence="2 3">
    <name type="scientific">Campylobacter hepaticus</name>
    <dbReference type="NCBI Taxonomy" id="1813019"/>
    <lineage>
        <taxon>Bacteria</taxon>
        <taxon>Pseudomonadati</taxon>
        <taxon>Campylobacterota</taxon>
        <taxon>Epsilonproteobacteria</taxon>
        <taxon>Campylobacterales</taxon>
        <taxon>Campylobacteraceae</taxon>
        <taxon>Campylobacter</taxon>
    </lineage>
</organism>